<dbReference type="EMBL" id="AGNK02000232">
    <property type="status" value="NOT_ANNOTATED_CDS"/>
    <property type="molecule type" value="Genomic_DNA"/>
</dbReference>
<proteinExistence type="predicted"/>
<accession>K3Z1J0</accession>
<dbReference type="AlphaFoldDB" id="K3Z1J0"/>
<name>K3Z1J0_SETIT</name>
<reference evidence="1" key="2">
    <citation type="submission" date="2018-08" db="UniProtKB">
        <authorList>
            <consortium name="EnsemblPlants"/>
        </authorList>
    </citation>
    <scope>IDENTIFICATION</scope>
    <source>
        <strain evidence="1">Yugu1</strain>
    </source>
</reference>
<dbReference type="Gramene" id="KQL29405">
    <property type="protein sequence ID" value="KQL29405"/>
    <property type="gene ID" value="SETIT_020408mg"/>
</dbReference>
<dbReference type="Proteomes" id="UP000004995">
    <property type="component" value="Unassembled WGS sequence"/>
</dbReference>
<sequence>MPTNTRSPPHVATVTSFVFEVITTRTTRETAWHPKKKKQTRFTNEHTCSTKDTCSFAVQPMLLPCIYTLAPNNLHELSYRSHLKL</sequence>
<dbReference type="InParanoid" id="K3Z1J0"/>
<dbReference type="HOGENOM" id="CLU_2516887_0_0_1"/>
<protein>
    <submittedName>
        <fullName evidence="1">Uncharacterized protein</fullName>
    </submittedName>
</protein>
<organism evidence="1 2">
    <name type="scientific">Setaria italica</name>
    <name type="common">Foxtail millet</name>
    <name type="synonym">Panicum italicum</name>
    <dbReference type="NCBI Taxonomy" id="4555"/>
    <lineage>
        <taxon>Eukaryota</taxon>
        <taxon>Viridiplantae</taxon>
        <taxon>Streptophyta</taxon>
        <taxon>Embryophyta</taxon>
        <taxon>Tracheophyta</taxon>
        <taxon>Spermatophyta</taxon>
        <taxon>Magnoliopsida</taxon>
        <taxon>Liliopsida</taxon>
        <taxon>Poales</taxon>
        <taxon>Poaceae</taxon>
        <taxon>PACMAD clade</taxon>
        <taxon>Panicoideae</taxon>
        <taxon>Panicodae</taxon>
        <taxon>Paniceae</taxon>
        <taxon>Cenchrinae</taxon>
        <taxon>Setaria</taxon>
    </lineage>
</organism>
<keyword evidence="2" id="KW-1185">Reference proteome</keyword>
<evidence type="ECO:0000313" key="1">
    <source>
        <dbReference type="EnsemblPlants" id="KQL29405"/>
    </source>
</evidence>
<dbReference type="EnsemblPlants" id="KQL29405">
    <property type="protein sequence ID" value="KQL29405"/>
    <property type="gene ID" value="SETIT_020408mg"/>
</dbReference>
<reference evidence="2" key="1">
    <citation type="journal article" date="2012" name="Nat. Biotechnol.">
        <title>Reference genome sequence of the model plant Setaria.</title>
        <authorList>
            <person name="Bennetzen J.L."/>
            <person name="Schmutz J."/>
            <person name="Wang H."/>
            <person name="Percifield R."/>
            <person name="Hawkins J."/>
            <person name="Pontaroli A.C."/>
            <person name="Estep M."/>
            <person name="Feng L."/>
            <person name="Vaughn J.N."/>
            <person name="Grimwood J."/>
            <person name="Jenkins J."/>
            <person name="Barry K."/>
            <person name="Lindquist E."/>
            <person name="Hellsten U."/>
            <person name="Deshpande S."/>
            <person name="Wang X."/>
            <person name="Wu X."/>
            <person name="Mitros T."/>
            <person name="Triplett J."/>
            <person name="Yang X."/>
            <person name="Ye C.Y."/>
            <person name="Mauro-Herrera M."/>
            <person name="Wang L."/>
            <person name="Li P."/>
            <person name="Sharma M."/>
            <person name="Sharma R."/>
            <person name="Ronald P.C."/>
            <person name="Panaud O."/>
            <person name="Kellogg E.A."/>
            <person name="Brutnell T.P."/>
            <person name="Doust A.N."/>
            <person name="Tuskan G.A."/>
            <person name="Rokhsar D."/>
            <person name="Devos K.M."/>
        </authorList>
    </citation>
    <scope>NUCLEOTIDE SEQUENCE [LARGE SCALE GENOMIC DNA]</scope>
    <source>
        <strain evidence="2">cv. Yugu1</strain>
    </source>
</reference>
<evidence type="ECO:0000313" key="2">
    <source>
        <dbReference type="Proteomes" id="UP000004995"/>
    </source>
</evidence>